<comment type="caution">
    <text evidence="2">The sequence shown here is derived from an EMBL/GenBank/DDBJ whole genome shotgun (WGS) entry which is preliminary data.</text>
</comment>
<sequence>MHKQLFLRNQGKQQNNSWKFEAILIIVLCILFLLVGLIVASRIEPVWTDEVMFTDPPNNLFFGKGWISTAWYYQTKEEFWAGNLPLHEIILYHWLKVFGFSLTAVRSINYFLIVGSVLMLWLSVIRLKLINSPWSRITLICLILSSSGISFSYSSGRADSIAITVASAALLAYTITSPWLRCVTLACIGILIPIAGLQLFAYVIVLGGVLLFYLRKLLIKEFIALGIGAVIGIMFLYTLYFTNGVWFKFILSTFGSQHILTGQVAQAIVQGDDGGILKILSLQKVFIVDFSTALLHLLTLILVIYQIFKRQFKFYSPISFGLIGGLFIPLAIVIAGKYPHYYTWMAFIPMAKLLCI</sequence>
<dbReference type="EMBL" id="JAHHHW010000106">
    <property type="protein sequence ID" value="MBW4433469.1"/>
    <property type="molecule type" value="Genomic_DNA"/>
</dbReference>
<feature type="transmembrane region" description="Helical" evidence="1">
    <location>
        <begin position="286"/>
        <end position="308"/>
    </location>
</feature>
<feature type="transmembrane region" description="Helical" evidence="1">
    <location>
        <begin position="108"/>
        <end position="125"/>
    </location>
</feature>
<feature type="transmembrane region" description="Helical" evidence="1">
    <location>
        <begin position="187"/>
        <end position="210"/>
    </location>
</feature>
<feature type="transmembrane region" description="Helical" evidence="1">
    <location>
        <begin position="314"/>
        <end position="335"/>
    </location>
</feature>
<protein>
    <submittedName>
        <fullName evidence="2">Uncharacterized protein</fullName>
    </submittedName>
</protein>
<accession>A0A9E3LUM8</accession>
<feature type="transmembrane region" description="Helical" evidence="1">
    <location>
        <begin position="137"/>
        <end position="155"/>
    </location>
</feature>
<feature type="transmembrane region" description="Helical" evidence="1">
    <location>
        <begin position="20"/>
        <end position="43"/>
    </location>
</feature>
<name>A0A9E3LUM8_9NOST</name>
<keyword evidence="1" id="KW-0472">Membrane</keyword>
<proteinExistence type="predicted"/>
<evidence type="ECO:0000313" key="2">
    <source>
        <dbReference type="EMBL" id="MBW4433469.1"/>
    </source>
</evidence>
<feature type="transmembrane region" description="Helical" evidence="1">
    <location>
        <begin position="161"/>
        <end position="180"/>
    </location>
</feature>
<dbReference type="AlphaFoldDB" id="A0A9E3LUM8"/>
<reference evidence="2" key="2">
    <citation type="journal article" date="2022" name="Microbiol. Resour. Announc.">
        <title>Metagenome Sequencing to Explore Phylogenomics of Terrestrial Cyanobacteria.</title>
        <authorList>
            <person name="Ward R.D."/>
            <person name="Stajich J.E."/>
            <person name="Johansen J.R."/>
            <person name="Huntemann M."/>
            <person name="Clum A."/>
            <person name="Foster B."/>
            <person name="Foster B."/>
            <person name="Roux S."/>
            <person name="Palaniappan K."/>
            <person name="Varghese N."/>
            <person name="Mukherjee S."/>
            <person name="Reddy T.B.K."/>
            <person name="Daum C."/>
            <person name="Copeland A."/>
            <person name="Chen I.A."/>
            <person name="Ivanova N.N."/>
            <person name="Kyrpides N.C."/>
            <person name="Shapiro N."/>
            <person name="Eloe-Fadrosh E.A."/>
            <person name="Pietrasiak N."/>
        </authorList>
    </citation>
    <scope>NUCLEOTIDE SEQUENCE</scope>
    <source>
        <strain evidence="2">HA4357-MV3</strain>
    </source>
</reference>
<organism evidence="2 3">
    <name type="scientific">Pelatocladus maniniholoensis HA4357-MV3</name>
    <dbReference type="NCBI Taxonomy" id="1117104"/>
    <lineage>
        <taxon>Bacteria</taxon>
        <taxon>Bacillati</taxon>
        <taxon>Cyanobacteriota</taxon>
        <taxon>Cyanophyceae</taxon>
        <taxon>Nostocales</taxon>
        <taxon>Nostocaceae</taxon>
        <taxon>Pelatocladus</taxon>
    </lineage>
</organism>
<feature type="transmembrane region" description="Helical" evidence="1">
    <location>
        <begin position="222"/>
        <end position="242"/>
    </location>
</feature>
<evidence type="ECO:0000256" key="1">
    <source>
        <dbReference type="SAM" id="Phobius"/>
    </source>
</evidence>
<keyword evidence="1" id="KW-1133">Transmembrane helix</keyword>
<dbReference type="Proteomes" id="UP000813215">
    <property type="component" value="Unassembled WGS sequence"/>
</dbReference>
<reference evidence="2" key="1">
    <citation type="submission" date="2021-05" db="EMBL/GenBank/DDBJ databases">
        <authorList>
            <person name="Pietrasiak N."/>
            <person name="Ward R."/>
            <person name="Stajich J.E."/>
            <person name="Kurbessoian T."/>
        </authorList>
    </citation>
    <scope>NUCLEOTIDE SEQUENCE</scope>
    <source>
        <strain evidence="2">HA4357-MV3</strain>
    </source>
</reference>
<gene>
    <name evidence="2" type="ORF">KME28_17540</name>
</gene>
<evidence type="ECO:0000313" key="3">
    <source>
        <dbReference type="Proteomes" id="UP000813215"/>
    </source>
</evidence>
<keyword evidence="1" id="KW-0812">Transmembrane</keyword>